<dbReference type="EMBL" id="JAADYS010001417">
    <property type="protein sequence ID" value="KAF4463154.1"/>
    <property type="molecule type" value="Genomic_DNA"/>
</dbReference>
<gene>
    <name evidence="2" type="ORF">FALBO_10032</name>
</gene>
<feature type="domain" description="DUF6546" evidence="1">
    <location>
        <begin position="287"/>
        <end position="481"/>
    </location>
</feature>
<dbReference type="AlphaFoldDB" id="A0A8H4P5F6"/>
<evidence type="ECO:0000259" key="1">
    <source>
        <dbReference type="Pfam" id="PF20183"/>
    </source>
</evidence>
<dbReference type="InterPro" id="IPR046676">
    <property type="entry name" value="DUF6546"/>
</dbReference>
<comment type="caution">
    <text evidence="2">The sequence shown here is derived from an EMBL/GenBank/DDBJ whole genome shotgun (WGS) entry which is preliminary data.</text>
</comment>
<evidence type="ECO:0000313" key="2">
    <source>
        <dbReference type="EMBL" id="KAF4463154.1"/>
    </source>
</evidence>
<protein>
    <recommendedName>
        <fullName evidence="1">DUF6546 domain-containing protein</fullName>
    </recommendedName>
</protein>
<dbReference type="SUPFAM" id="SSF52047">
    <property type="entry name" value="RNI-like"/>
    <property type="match status" value="1"/>
</dbReference>
<accession>A0A8H4P5F6</accession>
<dbReference type="Proteomes" id="UP000554235">
    <property type="component" value="Unassembled WGS sequence"/>
</dbReference>
<proteinExistence type="predicted"/>
<reference evidence="2 3" key="1">
    <citation type="submission" date="2020-01" db="EMBL/GenBank/DDBJ databases">
        <title>Identification and distribution of gene clusters putatively required for synthesis of sphingolipid metabolism inhibitors in phylogenetically diverse species of the filamentous fungus Fusarium.</title>
        <authorList>
            <person name="Kim H.-S."/>
            <person name="Busman M."/>
            <person name="Brown D.W."/>
            <person name="Divon H."/>
            <person name="Uhlig S."/>
            <person name="Proctor R.H."/>
        </authorList>
    </citation>
    <scope>NUCLEOTIDE SEQUENCE [LARGE SCALE GENOMIC DNA]</scope>
    <source>
        <strain evidence="2 3">NRRL 20459</strain>
    </source>
</reference>
<name>A0A8H4P5F6_9HYPO</name>
<dbReference type="Pfam" id="PF20183">
    <property type="entry name" value="DUF6546"/>
    <property type="match status" value="1"/>
</dbReference>
<dbReference type="OrthoDB" id="5333491at2759"/>
<organism evidence="2 3">
    <name type="scientific">Fusarium albosuccineum</name>
    <dbReference type="NCBI Taxonomy" id="1237068"/>
    <lineage>
        <taxon>Eukaryota</taxon>
        <taxon>Fungi</taxon>
        <taxon>Dikarya</taxon>
        <taxon>Ascomycota</taxon>
        <taxon>Pezizomycotina</taxon>
        <taxon>Sordariomycetes</taxon>
        <taxon>Hypocreomycetidae</taxon>
        <taxon>Hypocreales</taxon>
        <taxon>Nectriaceae</taxon>
        <taxon>Fusarium</taxon>
        <taxon>Fusarium decemcellulare species complex</taxon>
    </lineage>
</organism>
<sequence>MTPHNTSPPEIQVCILERLMEPDEKSNGPKYYRSICASVCKGWQQIIERRTFRHLTLQPSDITEFARLAHPSRRGCIKHILLEIPVKSSSDIWPHNPYQTHEENNAGFTRAVQRLWEVLSTWRGHHIALEFGIYSSFELRVNSGACENTREAYSKFLEYGPSGVALPDLHLEQLKWFQRPPSDIAALDIWNWRNWSLLGHGPLEFDDSKLVDDGDQVPHHFILPEAEAITHLLMRRRYFRNISAKAWSQIFKAAPCLEAIHIERWCYGRRQNDREWDNDSAFLGHELPSSLKQFSFYEELSTDYHQRPGKMRSRRSNLKLLEAMAKSTHHLEHLSISFAFDARNFFQPNLQLNWDSLITISLTSNILVLRSNDMVNELLQRAAQAAKKMPKLKILELWYCKTGEAGIFRYEKFDRFSSVIWQGTWTFTLSETAKQAWDEGFNDSDRELFGLGVSVISLPPEEITSVRSIFPYLKLKKYILHDVSWTQV</sequence>
<evidence type="ECO:0000313" key="3">
    <source>
        <dbReference type="Proteomes" id="UP000554235"/>
    </source>
</evidence>
<keyword evidence="3" id="KW-1185">Reference proteome</keyword>